<sequence length="720" mass="79194">MNFQNMNLRSKVFLGGGIPLALLAIIGIITLMNLNKMIQTGQWVEHTHKVLEKATNIVGSAVDMETGMRGYLLAGKDGFLNPYKDGQQSTYTQIESLKKTVSDNPGQVKRLDEMEKTLKEWQTAVTEPMIALRRKIGDSHTMNDMAKLVGKAKGKKYFDKFREQIAIFIQRESTLMEKRNKNFDTAQVEISEGLKALSETIDWVDHTYKVLDSADFLMRCALDMETGFRGFLLAGQEEFLEPYLDAKRKFFKEVKSLQKTVSDNPPQVARLKKIDNLIQTWLDRVTKHAIALRKSVNSGFKTMNDVASYVAQKKGKQYFDTFRENIAAFSKIEAELLIKRKKASETANQQAQSNLKTIDKSKDWVVHTYKVIMDANAILATAVDMETGMRGYLLAGKEEFLSPYKNGQERFKESLQKLKETVSDNPSQVQLHNGVATLASSSTELSSASQSMKIGAENTSGKSDSVAKSADELSANMSSIAAAIEETSTNVNVVASGAEEMSSTINEISGNTREARTITEKAVAQAHSASSRVDKLGKSANEIGYVTESITEISEQTNLLALNATIEAARAGDAGKGFAVVANEIKELAKQTGSSTEDIKTKIGDIQGLIGTTVTEIEEITNVIKNVNDIVTTISIAIEEQSSATNEIASNISQASQGIREVNENVNRSSVVSDEIAKDIRDVNVDAKDISANSSQVNMSASELSKLSEQLREMVNKFKT</sequence>
<name>A0A1V1PA89_9BACT</name>
<dbReference type="Proteomes" id="UP000189670">
    <property type="component" value="Unassembled WGS sequence"/>
</dbReference>
<keyword evidence="3 5" id="KW-0807">Transducer</keyword>
<feature type="transmembrane region" description="Helical" evidence="6">
    <location>
        <begin position="12"/>
        <end position="32"/>
    </location>
</feature>
<dbReference type="InterPro" id="IPR000727">
    <property type="entry name" value="T_SNARE_dom"/>
</dbReference>
<evidence type="ECO:0000256" key="2">
    <source>
        <dbReference type="ARBA" id="ARBA00022519"/>
    </source>
</evidence>
<evidence type="ECO:0000256" key="4">
    <source>
        <dbReference type="ARBA" id="ARBA00029447"/>
    </source>
</evidence>
<proteinExistence type="inferred from homology"/>
<dbReference type="PROSITE" id="PS50111">
    <property type="entry name" value="CHEMOTAXIS_TRANSDUC_2"/>
    <property type="match status" value="1"/>
</dbReference>
<feature type="domain" description="Methyl-accepting transducer" evidence="7">
    <location>
        <begin position="448"/>
        <end position="684"/>
    </location>
</feature>
<feature type="domain" description="T-SNARE coiled-coil homology" evidence="8">
    <location>
        <begin position="607"/>
        <end position="669"/>
    </location>
</feature>
<protein>
    <submittedName>
        <fullName evidence="9">Chemotaxis transducer</fullName>
    </submittedName>
</protein>
<dbReference type="GO" id="GO:0007165">
    <property type="term" value="P:signal transduction"/>
    <property type="evidence" value="ECO:0007669"/>
    <property type="project" value="UniProtKB-KW"/>
</dbReference>
<dbReference type="CDD" id="cd11386">
    <property type="entry name" value="MCP_signal"/>
    <property type="match status" value="1"/>
</dbReference>
<dbReference type="GO" id="GO:0006935">
    <property type="term" value="P:chemotaxis"/>
    <property type="evidence" value="ECO:0007669"/>
    <property type="project" value="InterPro"/>
</dbReference>
<dbReference type="InterPro" id="IPR007891">
    <property type="entry name" value="CHASE3"/>
</dbReference>
<dbReference type="SUPFAM" id="SSF58104">
    <property type="entry name" value="Methyl-accepting chemotaxis protein (MCP) signaling domain"/>
    <property type="match status" value="1"/>
</dbReference>
<dbReference type="Pfam" id="PF00015">
    <property type="entry name" value="MCPsignal"/>
    <property type="match status" value="1"/>
</dbReference>
<dbReference type="PANTHER" id="PTHR32089">
    <property type="entry name" value="METHYL-ACCEPTING CHEMOTAXIS PROTEIN MCPB"/>
    <property type="match status" value="1"/>
</dbReference>
<evidence type="ECO:0000256" key="6">
    <source>
        <dbReference type="SAM" id="Phobius"/>
    </source>
</evidence>
<reference evidence="10" key="1">
    <citation type="submission" date="2012-11" db="EMBL/GenBank/DDBJ databases">
        <authorList>
            <person name="Lucero-Rivera Y.E."/>
            <person name="Tovar-Ramirez D."/>
        </authorList>
    </citation>
    <scope>NUCLEOTIDE SEQUENCE [LARGE SCALE GENOMIC DNA]</scope>
    <source>
        <strain evidence="10">Araruama</strain>
    </source>
</reference>
<keyword evidence="2" id="KW-1003">Cell membrane</keyword>
<keyword evidence="6" id="KW-1133">Transmembrane helix</keyword>
<dbReference type="CDD" id="cd19410">
    <property type="entry name" value="HK9-like_sensor"/>
    <property type="match status" value="3"/>
</dbReference>
<dbReference type="Gene3D" id="1.10.287.950">
    <property type="entry name" value="Methyl-accepting chemotaxis protein"/>
    <property type="match status" value="1"/>
</dbReference>
<organism evidence="9 10">
    <name type="scientific">Candidatus Magnetoglobus multicellularis str. Araruama</name>
    <dbReference type="NCBI Taxonomy" id="890399"/>
    <lineage>
        <taxon>Bacteria</taxon>
        <taxon>Pseudomonadati</taxon>
        <taxon>Thermodesulfobacteriota</taxon>
        <taxon>Desulfobacteria</taxon>
        <taxon>Desulfobacterales</taxon>
        <taxon>Desulfobacteraceae</taxon>
        <taxon>Candidatus Magnetoglobus</taxon>
    </lineage>
</organism>
<accession>A0A1V1PA89</accession>
<keyword evidence="6" id="KW-0812">Transmembrane</keyword>
<dbReference type="GO" id="GO:0005886">
    <property type="term" value="C:plasma membrane"/>
    <property type="evidence" value="ECO:0007669"/>
    <property type="project" value="UniProtKB-SubCell"/>
</dbReference>
<dbReference type="GO" id="GO:0004888">
    <property type="term" value="F:transmembrane signaling receptor activity"/>
    <property type="evidence" value="ECO:0007669"/>
    <property type="project" value="InterPro"/>
</dbReference>
<evidence type="ECO:0000259" key="7">
    <source>
        <dbReference type="PROSITE" id="PS50111"/>
    </source>
</evidence>
<dbReference type="InterPro" id="IPR004089">
    <property type="entry name" value="MCPsignal_dom"/>
</dbReference>
<keyword evidence="6" id="KW-0472">Membrane</keyword>
<dbReference type="PRINTS" id="PR00260">
    <property type="entry name" value="CHEMTRNSDUCR"/>
</dbReference>
<evidence type="ECO:0000256" key="3">
    <source>
        <dbReference type="ARBA" id="ARBA00023224"/>
    </source>
</evidence>
<dbReference type="Pfam" id="PF05227">
    <property type="entry name" value="CHASE3"/>
    <property type="match status" value="3"/>
</dbReference>
<dbReference type="PROSITE" id="PS50192">
    <property type="entry name" value="T_SNARE"/>
    <property type="match status" value="1"/>
</dbReference>
<dbReference type="PANTHER" id="PTHR32089:SF112">
    <property type="entry name" value="LYSOZYME-LIKE PROTEIN-RELATED"/>
    <property type="match status" value="1"/>
</dbReference>
<dbReference type="AlphaFoldDB" id="A0A1V1PA89"/>
<comment type="subcellular location">
    <subcellularLocation>
        <location evidence="1">Cell inner membrane</location>
        <topology evidence="1">Multi-pass membrane protein</topology>
    </subcellularLocation>
</comment>
<evidence type="ECO:0000256" key="1">
    <source>
        <dbReference type="ARBA" id="ARBA00004429"/>
    </source>
</evidence>
<evidence type="ECO:0000313" key="9">
    <source>
        <dbReference type="EMBL" id="ETR71676.1"/>
    </source>
</evidence>
<dbReference type="EMBL" id="ATBP01000237">
    <property type="protein sequence ID" value="ETR71676.1"/>
    <property type="molecule type" value="Genomic_DNA"/>
</dbReference>
<dbReference type="SMART" id="SM00283">
    <property type="entry name" value="MA"/>
    <property type="match status" value="1"/>
</dbReference>
<keyword evidence="2" id="KW-0997">Cell inner membrane</keyword>
<evidence type="ECO:0000256" key="5">
    <source>
        <dbReference type="PROSITE-ProRule" id="PRU00284"/>
    </source>
</evidence>
<comment type="caution">
    <text evidence="9">The sequence shown here is derived from an EMBL/GenBank/DDBJ whole genome shotgun (WGS) entry which is preliminary data.</text>
</comment>
<evidence type="ECO:0000259" key="8">
    <source>
        <dbReference type="PROSITE" id="PS50192"/>
    </source>
</evidence>
<comment type="similarity">
    <text evidence="4">Belongs to the methyl-accepting chemotaxis (MCP) protein family.</text>
</comment>
<dbReference type="InterPro" id="IPR004090">
    <property type="entry name" value="Chemotax_Me-accpt_rcpt"/>
</dbReference>
<evidence type="ECO:0000313" key="10">
    <source>
        <dbReference type="Proteomes" id="UP000189670"/>
    </source>
</evidence>
<gene>
    <name evidence="9" type="ORF">OMM_07961</name>
</gene>